<feature type="transmembrane region" description="Helical" evidence="7">
    <location>
        <begin position="59"/>
        <end position="78"/>
    </location>
</feature>
<feature type="transmembrane region" description="Helical" evidence="7">
    <location>
        <begin position="365"/>
        <end position="384"/>
    </location>
</feature>
<sequence>MTATMTDTPPPAAPKAPGAPQRSGRSLGQVLMIVAGALLLLAAVRMITDSNQLDSSGQVAAALGLAVPIGLAGLAGLWSERAGVVNIGLEGMMILGTFGAGWVGWQSSPWLGLLCGIGFGVLGGLVHAVATITFGVDHIVSGVAVNLLALGATQYLAKLFFADGGAAEAGGNPKQSPPADSLPDITVPGLSDGLASIEKHHWFLVSDLAGIVGGLVTNLSVITIVAVLLFVGSWWLLWRTPFGLRLRSCGENPVAAESLGVNVYQYKYAAVAVSGGLAGLGGAFLALVTSHTYLEGQTAGRGYIGLAAMIFGNWRPGGLAMGAGLFGYSDALQLRNGGVTVHALLLLLVVLLVLLAGWKLYKKAVVQGVVSAVMAALVLVWYLLTDEVPSDFVGATPYVVTLLVLSLSAQRLRMPKADGMRYRKGQGK</sequence>
<dbReference type="RefSeq" id="WP_189993869.1">
    <property type="nucleotide sequence ID" value="NZ_BNCB01000006.1"/>
</dbReference>
<proteinExistence type="predicted"/>
<protein>
    <submittedName>
        <fullName evidence="8">ABC transporter permease</fullName>
    </submittedName>
</protein>
<feature type="transmembrane region" description="Helical" evidence="7">
    <location>
        <begin position="268"/>
        <end position="290"/>
    </location>
</feature>
<evidence type="ECO:0000256" key="3">
    <source>
        <dbReference type="ARBA" id="ARBA00022692"/>
    </source>
</evidence>
<evidence type="ECO:0000256" key="4">
    <source>
        <dbReference type="ARBA" id="ARBA00022989"/>
    </source>
</evidence>
<feature type="transmembrane region" description="Helical" evidence="7">
    <location>
        <begin position="27"/>
        <end position="47"/>
    </location>
</feature>
<feature type="region of interest" description="Disordered" evidence="6">
    <location>
        <begin position="1"/>
        <end position="23"/>
    </location>
</feature>
<keyword evidence="3 7" id="KW-0812">Transmembrane</keyword>
<dbReference type="EMBL" id="BNEA01000015">
    <property type="protein sequence ID" value="GHI55740.1"/>
    <property type="molecule type" value="Genomic_DNA"/>
</dbReference>
<keyword evidence="4 7" id="KW-1133">Transmembrane helix</keyword>
<dbReference type="PANTHER" id="PTHR43370">
    <property type="entry name" value="SUGAR ABC TRANSPORTER INTEGRAL MEMBRANE PROTEIN-RELATED"/>
    <property type="match status" value="1"/>
</dbReference>
<keyword evidence="2" id="KW-1003">Cell membrane</keyword>
<comment type="subcellular location">
    <subcellularLocation>
        <location evidence="1">Cell membrane</location>
        <topology evidence="1">Multi-pass membrane protein</topology>
    </subcellularLocation>
</comment>
<evidence type="ECO:0000256" key="6">
    <source>
        <dbReference type="SAM" id="MobiDB-lite"/>
    </source>
</evidence>
<feature type="transmembrane region" description="Helical" evidence="7">
    <location>
        <begin position="208"/>
        <end position="237"/>
    </location>
</feature>
<evidence type="ECO:0000256" key="7">
    <source>
        <dbReference type="SAM" id="Phobius"/>
    </source>
</evidence>
<comment type="caution">
    <text evidence="8">The sequence shown here is derived from an EMBL/GenBank/DDBJ whole genome shotgun (WGS) entry which is preliminary data.</text>
</comment>
<dbReference type="PANTHER" id="PTHR43370:SF1">
    <property type="entry name" value="GUANOSINE ABC TRANSPORTER PERMEASE PROTEIN NUPQ"/>
    <property type="match status" value="1"/>
</dbReference>
<keyword evidence="9" id="KW-1185">Reference proteome</keyword>
<keyword evidence="5 7" id="KW-0472">Membrane</keyword>
<accession>A0ABQ3RIV6</accession>
<evidence type="ECO:0000256" key="5">
    <source>
        <dbReference type="ARBA" id="ARBA00023136"/>
    </source>
</evidence>
<name>A0ABQ3RIV6_STRRR</name>
<organism evidence="8 9">
    <name type="scientific">Streptomyces rubradiris</name>
    <name type="common">Streptomyces achromogenes subsp. rubradiris</name>
    <dbReference type="NCBI Taxonomy" id="285531"/>
    <lineage>
        <taxon>Bacteria</taxon>
        <taxon>Bacillati</taxon>
        <taxon>Actinomycetota</taxon>
        <taxon>Actinomycetes</taxon>
        <taxon>Kitasatosporales</taxon>
        <taxon>Streptomycetaceae</taxon>
        <taxon>Streptomyces</taxon>
    </lineage>
</organism>
<reference evidence="9" key="1">
    <citation type="submission" date="2023-07" db="EMBL/GenBank/DDBJ databases">
        <title>Whole genome shotgun sequence of Streptomyces achromogenes subsp. rubradiris NBRC 14000.</title>
        <authorList>
            <person name="Komaki H."/>
            <person name="Tamura T."/>
        </authorList>
    </citation>
    <scope>NUCLEOTIDE SEQUENCE [LARGE SCALE GENOMIC DNA]</scope>
    <source>
        <strain evidence="9">NBRC 14000</strain>
    </source>
</reference>
<dbReference type="InterPro" id="IPR001851">
    <property type="entry name" value="ABC_transp_permease"/>
</dbReference>
<feature type="transmembrane region" description="Helical" evidence="7">
    <location>
        <begin position="84"/>
        <end position="103"/>
    </location>
</feature>
<feature type="transmembrane region" description="Helical" evidence="7">
    <location>
        <begin position="339"/>
        <end position="358"/>
    </location>
</feature>
<evidence type="ECO:0000256" key="2">
    <source>
        <dbReference type="ARBA" id="ARBA00022475"/>
    </source>
</evidence>
<feature type="transmembrane region" description="Helical" evidence="7">
    <location>
        <begin position="396"/>
        <end position="414"/>
    </location>
</feature>
<dbReference type="CDD" id="cd06580">
    <property type="entry name" value="TM_PBP1_transp_TpRbsC_like"/>
    <property type="match status" value="1"/>
</dbReference>
<dbReference type="Proteomes" id="UP000646738">
    <property type="component" value="Unassembled WGS sequence"/>
</dbReference>
<dbReference type="Pfam" id="PF02653">
    <property type="entry name" value="BPD_transp_2"/>
    <property type="match status" value="1"/>
</dbReference>
<gene>
    <name evidence="8" type="ORF">Srubr_55860</name>
</gene>
<feature type="transmembrane region" description="Helical" evidence="7">
    <location>
        <begin position="110"/>
        <end position="132"/>
    </location>
</feature>
<feature type="transmembrane region" description="Helical" evidence="7">
    <location>
        <begin position="302"/>
        <end position="327"/>
    </location>
</feature>
<evidence type="ECO:0000256" key="1">
    <source>
        <dbReference type="ARBA" id="ARBA00004651"/>
    </source>
</evidence>
<evidence type="ECO:0000313" key="9">
    <source>
        <dbReference type="Proteomes" id="UP000646738"/>
    </source>
</evidence>
<evidence type="ECO:0000313" key="8">
    <source>
        <dbReference type="EMBL" id="GHI55740.1"/>
    </source>
</evidence>